<gene>
    <name evidence="2" type="ORF">F4X14_18355</name>
</gene>
<dbReference type="EMBL" id="VXMH01000100">
    <property type="protein sequence ID" value="MYC96927.1"/>
    <property type="molecule type" value="Genomic_DNA"/>
</dbReference>
<accession>A0A6B1DD01</accession>
<keyword evidence="1" id="KW-0472">Membrane</keyword>
<sequence length="127" mass="13326">MTLLLRLVGNAIALYAASTLIDGIQFGAGGEVNVGSLLAVTLIFGVVNAVIKPIVKVVTCPAFLVTLGLFTFVVNALMLLLTGWLAGLFNVDFRVDGFGAAFLGAIVISFVSFLLSLFISAEKDDKD</sequence>
<keyword evidence="1" id="KW-0812">Transmembrane</keyword>
<reference evidence="2" key="1">
    <citation type="submission" date="2019-09" db="EMBL/GenBank/DDBJ databases">
        <title>Characterisation of the sponge microbiome using genome-centric metagenomics.</title>
        <authorList>
            <person name="Engelberts J.P."/>
            <person name="Robbins S.J."/>
            <person name="De Goeij J.M."/>
            <person name="Aranda M."/>
            <person name="Bell S.C."/>
            <person name="Webster N.S."/>
        </authorList>
    </citation>
    <scope>NUCLEOTIDE SEQUENCE</scope>
    <source>
        <strain evidence="2">SB0661_bin_32</strain>
    </source>
</reference>
<proteinExistence type="predicted"/>
<evidence type="ECO:0000256" key="1">
    <source>
        <dbReference type="SAM" id="Phobius"/>
    </source>
</evidence>
<dbReference type="Pfam" id="PF04020">
    <property type="entry name" value="Phage_holin_4_2"/>
    <property type="match status" value="1"/>
</dbReference>
<dbReference type="PANTHER" id="PTHR37309:SF1">
    <property type="entry name" value="SLR0284 PROTEIN"/>
    <property type="match status" value="1"/>
</dbReference>
<dbReference type="PANTHER" id="PTHR37309">
    <property type="entry name" value="SLR0284 PROTEIN"/>
    <property type="match status" value="1"/>
</dbReference>
<feature type="transmembrane region" description="Helical" evidence="1">
    <location>
        <begin position="98"/>
        <end position="119"/>
    </location>
</feature>
<dbReference type="InterPro" id="IPR007165">
    <property type="entry name" value="Phage_holin_4_2"/>
</dbReference>
<dbReference type="AlphaFoldDB" id="A0A6B1DD01"/>
<protein>
    <submittedName>
        <fullName evidence="2">Phage holin family protein</fullName>
    </submittedName>
</protein>
<feature type="transmembrane region" description="Helical" evidence="1">
    <location>
        <begin position="7"/>
        <end position="28"/>
    </location>
</feature>
<keyword evidence="1" id="KW-1133">Transmembrane helix</keyword>
<comment type="caution">
    <text evidence="2">The sequence shown here is derived from an EMBL/GenBank/DDBJ whole genome shotgun (WGS) entry which is preliminary data.</text>
</comment>
<organism evidence="2">
    <name type="scientific">Caldilineaceae bacterium SB0661_bin_32</name>
    <dbReference type="NCBI Taxonomy" id="2605255"/>
    <lineage>
        <taxon>Bacteria</taxon>
        <taxon>Bacillati</taxon>
        <taxon>Chloroflexota</taxon>
        <taxon>Caldilineae</taxon>
        <taxon>Caldilineales</taxon>
        <taxon>Caldilineaceae</taxon>
    </lineage>
</organism>
<feature type="transmembrane region" description="Helical" evidence="1">
    <location>
        <begin position="34"/>
        <end position="51"/>
    </location>
</feature>
<evidence type="ECO:0000313" key="2">
    <source>
        <dbReference type="EMBL" id="MYC96927.1"/>
    </source>
</evidence>
<name>A0A6B1DD01_9CHLR</name>
<feature type="transmembrane region" description="Helical" evidence="1">
    <location>
        <begin position="63"/>
        <end position="86"/>
    </location>
</feature>